<evidence type="ECO:0000259" key="3">
    <source>
        <dbReference type="Pfam" id="PF20239"/>
    </source>
</evidence>
<dbReference type="RefSeq" id="WP_259539508.1">
    <property type="nucleotide sequence ID" value="NZ_JANLCJ010000004.1"/>
</dbReference>
<evidence type="ECO:0000313" key="4">
    <source>
        <dbReference type="EMBL" id="MCS5734643.1"/>
    </source>
</evidence>
<accession>A0ABT2H3Y6</accession>
<dbReference type="SUPFAM" id="SSF88659">
    <property type="entry name" value="Sigma3 and sigma4 domains of RNA polymerase sigma factors"/>
    <property type="match status" value="1"/>
</dbReference>
<dbReference type="InterPro" id="IPR013324">
    <property type="entry name" value="RNA_pol_sigma_r3/r4-like"/>
</dbReference>
<dbReference type="InterPro" id="IPR007627">
    <property type="entry name" value="RNA_pol_sigma70_r2"/>
</dbReference>
<dbReference type="InterPro" id="IPR046531">
    <property type="entry name" value="DUF6596"/>
</dbReference>
<sequence>MARTRMIPPAPSTGPAASPTTGGPAAAKRDTTAATAHLNAPDASATTRRDAGDAAAVTAEQVARTAYGRLLALLAAPTRDIVAAEDALADAFERALRGWPESGVPDNPEGWLLTVARNRQRDELGSAAHRTSVPLDLLIESSGPTESTRDAGGGRAQHPTTVDDPFAVTLAHDHAPDLEAIPDKRLELLFVCAHPAIDPAVRTPLMLQTVLGFDAQQIATAFVVPAPAMAQRLVRAKRRIRSAGIPFTVPDRTAMPGRLAPVLEAVYGAYAIDWQRVSGETLRESLSAEALYLAETLADLLPTEPEAHGLAALLCLSIARTGARTTPEGDWIPLDAQDPTLWNHALIARGESHLRRAHALATREGTAEPIPFGRFQLEAAMQSVHCARASTGDTDWRTLRTLNEALVRVAPTLGAHVSLAATIAEVDGPEAGLAYLDHLATEAPDLARFQPAWATRAHLLARSDRPTEAHTAYTRALTLTTDPHLRTALHHHQSTLPH</sequence>
<comment type="caution">
    <text evidence="4">The sequence shown here is derived from an EMBL/GenBank/DDBJ whole genome shotgun (WGS) entry which is preliminary data.</text>
</comment>
<feature type="domain" description="DUF6596" evidence="3">
    <location>
        <begin position="258"/>
        <end position="358"/>
    </location>
</feature>
<reference evidence="4" key="1">
    <citation type="submission" date="2022-08" db="EMBL/GenBank/DDBJ databases">
        <authorList>
            <person name="Deng Y."/>
            <person name="Han X.-F."/>
            <person name="Zhang Y.-Q."/>
        </authorList>
    </citation>
    <scope>NUCLEOTIDE SEQUENCE</scope>
    <source>
        <strain evidence="4">CPCC 203386</strain>
    </source>
</reference>
<evidence type="ECO:0000256" key="1">
    <source>
        <dbReference type="SAM" id="MobiDB-lite"/>
    </source>
</evidence>
<dbReference type="InterPro" id="IPR013325">
    <property type="entry name" value="RNA_pol_sigma_r2"/>
</dbReference>
<feature type="region of interest" description="Disordered" evidence="1">
    <location>
        <begin position="1"/>
        <end position="51"/>
    </location>
</feature>
<dbReference type="Proteomes" id="UP001165586">
    <property type="component" value="Unassembled WGS sequence"/>
</dbReference>
<name>A0ABT2H3Y6_9MICO</name>
<organism evidence="4 5">
    <name type="scientific">Herbiconiux daphne</name>
    <dbReference type="NCBI Taxonomy" id="2970914"/>
    <lineage>
        <taxon>Bacteria</taxon>
        <taxon>Bacillati</taxon>
        <taxon>Actinomycetota</taxon>
        <taxon>Actinomycetes</taxon>
        <taxon>Micrococcales</taxon>
        <taxon>Microbacteriaceae</taxon>
        <taxon>Herbiconiux</taxon>
    </lineage>
</organism>
<dbReference type="PANTHER" id="PTHR47756:SF2">
    <property type="entry name" value="BLL6612 PROTEIN"/>
    <property type="match status" value="1"/>
</dbReference>
<dbReference type="Pfam" id="PF04542">
    <property type="entry name" value="Sigma70_r2"/>
    <property type="match status" value="1"/>
</dbReference>
<feature type="region of interest" description="Disordered" evidence="1">
    <location>
        <begin position="140"/>
        <end position="160"/>
    </location>
</feature>
<evidence type="ECO:0000313" key="5">
    <source>
        <dbReference type="Proteomes" id="UP001165586"/>
    </source>
</evidence>
<proteinExistence type="predicted"/>
<dbReference type="EMBL" id="JANLCJ010000004">
    <property type="protein sequence ID" value="MCS5734643.1"/>
    <property type="molecule type" value="Genomic_DNA"/>
</dbReference>
<dbReference type="Pfam" id="PF20239">
    <property type="entry name" value="DUF6596"/>
    <property type="match status" value="1"/>
</dbReference>
<gene>
    <name evidence="4" type="ORF">N1032_12935</name>
</gene>
<keyword evidence="5" id="KW-1185">Reference proteome</keyword>
<feature type="domain" description="RNA polymerase sigma-70 region 2" evidence="2">
    <location>
        <begin position="68"/>
        <end position="127"/>
    </location>
</feature>
<dbReference type="SUPFAM" id="SSF88946">
    <property type="entry name" value="Sigma2 domain of RNA polymerase sigma factors"/>
    <property type="match status" value="1"/>
</dbReference>
<feature type="compositionally biased region" description="Low complexity" evidence="1">
    <location>
        <begin position="13"/>
        <end position="46"/>
    </location>
</feature>
<protein>
    <submittedName>
        <fullName evidence="4">RNA polymerase subunit sigma-70</fullName>
    </submittedName>
</protein>
<dbReference type="Gene3D" id="1.10.1740.10">
    <property type="match status" value="1"/>
</dbReference>
<dbReference type="PANTHER" id="PTHR47756">
    <property type="entry name" value="BLL6612 PROTEIN-RELATED"/>
    <property type="match status" value="1"/>
</dbReference>
<evidence type="ECO:0000259" key="2">
    <source>
        <dbReference type="Pfam" id="PF04542"/>
    </source>
</evidence>